<protein>
    <submittedName>
        <fullName evidence="1">Uncharacterized protein</fullName>
    </submittedName>
</protein>
<sequence>MPQTTHYSKPFAELLANERLNSLVPGVPNLGMRPRLEALRIETAFGPETVRDHDMAQCCLAAIWLYHDFFDESHRISQGIATASGSYWHGILHRREPDAWNSKYWFKRVGSHPVFPEVAAAARELAQAEPPSRETEFLLRQSRWDPFAFIDLCETARLGHTPAEPLCRRIQLAEWRILFDHCYRQAVRA</sequence>
<accession>A0A858Q649</accession>
<keyword evidence="2" id="KW-1185">Reference proteome</keyword>
<dbReference type="AlphaFoldDB" id="A0A858Q649"/>
<dbReference type="RefSeq" id="WP_169602566.1">
    <property type="nucleotide sequence ID" value="NZ_CP046565.1"/>
</dbReference>
<dbReference type="Proteomes" id="UP000503004">
    <property type="component" value="Chromosome"/>
</dbReference>
<dbReference type="KEGG" id="metu:GNH96_04360"/>
<evidence type="ECO:0000313" key="1">
    <source>
        <dbReference type="EMBL" id="QJD29274.1"/>
    </source>
</evidence>
<evidence type="ECO:0000313" key="2">
    <source>
        <dbReference type="Proteomes" id="UP000503004"/>
    </source>
</evidence>
<organism evidence="1 2">
    <name type="scientific">Methylococcus geothermalis</name>
    <dbReference type="NCBI Taxonomy" id="2681310"/>
    <lineage>
        <taxon>Bacteria</taxon>
        <taxon>Pseudomonadati</taxon>
        <taxon>Pseudomonadota</taxon>
        <taxon>Gammaproteobacteria</taxon>
        <taxon>Methylococcales</taxon>
        <taxon>Methylococcaceae</taxon>
        <taxon>Methylococcus</taxon>
    </lineage>
</organism>
<gene>
    <name evidence="1" type="ORF">GNH96_04360</name>
</gene>
<dbReference type="EMBL" id="CP046565">
    <property type="protein sequence ID" value="QJD29274.1"/>
    <property type="molecule type" value="Genomic_DNA"/>
</dbReference>
<proteinExistence type="predicted"/>
<reference evidence="2" key="1">
    <citation type="submission" date="2019-12" db="EMBL/GenBank/DDBJ databases">
        <authorList>
            <person name="Awala S.I."/>
            <person name="Rhee S.K."/>
        </authorList>
    </citation>
    <scope>NUCLEOTIDE SEQUENCE [LARGE SCALE GENOMIC DNA]</scope>
    <source>
        <strain evidence="2">IM1</strain>
    </source>
</reference>
<name>A0A858Q649_9GAMM</name>